<dbReference type="Gene3D" id="2.30.30.830">
    <property type="match status" value="1"/>
</dbReference>
<dbReference type="Proteomes" id="UP000297706">
    <property type="component" value="Unassembled WGS sequence"/>
</dbReference>
<dbReference type="Pfam" id="PF04351">
    <property type="entry name" value="PilP"/>
    <property type="match status" value="1"/>
</dbReference>
<dbReference type="PIRSF" id="PIRSF016481">
    <property type="entry name" value="Pilus_assembly_PilP"/>
    <property type="match status" value="1"/>
</dbReference>
<accession>A0A4Y9VPY4</accession>
<organism evidence="1 2">
    <name type="scientific">Methylotenera oryzisoli</name>
    <dbReference type="NCBI Taxonomy" id="2080758"/>
    <lineage>
        <taxon>Bacteria</taxon>
        <taxon>Pseudomonadati</taxon>
        <taxon>Pseudomonadota</taxon>
        <taxon>Betaproteobacteria</taxon>
        <taxon>Nitrosomonadales</taxon>
        <taxon>Methylophilaceae</taxon>
        <taxon>Methylotenera</taxon>
    </lineage>
</organism>
<gene>
    <name evidence="1" type="ORF">C3Y98_11770</name>
</gene>
<dbReference type="InterPro" id="IPR007446">
    <property type="entry name" value="PilP"/>
</dbReference>
<dbReference type="AlphaFoldDB" id="A0A4Y9VPY4"/>
<keyword evidence="2" id="KW-1185">Reference proteome</keyword>
<evidence type="ECO:0000313" key="1">
    <source>
        <dbReference type="EMBL" id="TFW70194.1"/>
    </source>
</evidence>
<sequence>MPLLVCGVLSAVLAGCSFEDGDDLDQYMRDATKDVKPRVKPLPEVQPYMALQYNADGTLVDPFRARKAVNKSSALQPNLSRPKEPMEAYPLESLKYVGLLSKSKLIYALLKTPDESVQQVKLGNYVGQNYGRVTQIKDGEIVLVELVQDDLTGDWVERTTSLVLQEQ</sequence>
<name>A0A4Y9VPY4_9PROT</name>
<reference evidence="1 2" key="1">
    <citation type="submission" date="2018-02" db="EMBL/GenBank/DDBJ databases">
        <title>A novel lanthanide dependent methylotroph, Methylotenera sp. La3113.</title>
        <authorList>
            <person name="Lv H."/>
            <person name="Tani A."/>
        </authorList>
    </citation>
    <scope>NUCLEOTIDE SEQUENCE [LARGE SCALE GENOMIC DNA]</scope>
    <source>
        <strain evidence="1 2">La3113</strain>
    </source>
</reference>
<dbReference type="RefSeq" id="WP_135278832.1">
    <property type="nucleotide sequence ID" value="NZ_PQVH01000014.1"/>
</dbReference>
<dbReference type="EMBL" id="PQVH01000014">
    <property type="protein sequence ID" value="TFW70194.1"/>
    <property type="molecule type" value="Genomic_DNA"/>
</dbReference>
<dbReference type="OrthoDB" id="5296580at2"/>
<evidence type="ECO:0000313" key="2">
    <source>
        <dbReference type="Proteomes" id="UP000297706"/>
    </source>
</evidence>
<comment type="caution">
    <text evidence="1">The sequence shown here is derived from an EMBL/GenBank/DDBJ whole genome shotgun (WGS) entry which is preliminary data.</text>
</comment>
<proteinExistence type="predicted"/>
<protein>
    <submittedName>
        <fullName evidence="1">Pilus assembly protein PilP</fullName>
    </submittedName>
</protein>